<dbReference type="Pfam" id="PF00501">
    <property type="entry name" value="AMP-binding"/>
    <property type="match status" value="1"/>
</dbReference>
<dbReference type="InterPro" id="IPR042099">
    <property type="entry name" value="ANL_N_sf"/>
</dbReference>
<keyword evidence="2" id="KW-0597">Phosphoprotein</keyword>
<name>A0AAF1BGU7_9TREE</name>
<dbReference type="Gene3D" id="3.40.50.12780">
    <property type="entry name" value="N-terminal domain of ligase-like"/>
    <property type="match status" value="1"/>
</dbReference>
<keyword evidence="1" id="KW-0596">Phosphopantetheine</keyword>
<dbReference type="InterPro" id="IPR013120">
    <property type="entry name" value="FAR_NAD-bd"/>
</dbReference>
<evidence type="ECO:0000256" key="2">
    <source>
        <dbReference type="ARBA" id="ARBA00022553"/>
    </source>
</evidence>
<evidence type="ECO:0000313" key="5">
    <source>
        <dbReference type="Proteomes" id="UP000827549"/>
    </source>
</evidence>
<dbReference type="Proteomes" id="UP000827549">
    <property type="component" value="Chromosome 3"/>
</dbReference>
<dbReference type="SMART" id="SM00823">
    <property type="entry name" value="PKS_PP"/>
    <property type="match status" value="1"/>
</dbReference>
<protein>
    <submittedName>
        <fullName evidence="4">Adenylate-forming reductase Nps10</fullName>
    </submittedName>
</protein>
<feature type="domain" description="Carrier" evidence="3">
    <location>
        <begin position="552"/>
        <end position="634"/>
    </location>
</feature>
<sequence>MAAPTFHARSLTELIALRADTQPDDPAVHTGIPEDASRLQTLTYSDIQRAVDRLAAYYAPLAPVPVEGQVPREQVVAVLVSTAVDESLLEIALAKLGLAPLLLSVNNSVSAIAHLCKITRASHLIYGPKFIETAHDAQHLLGQEGIRLDITEDKRFPLWGKGGVREDTIEPFPARLAPDVESKRTCVILHSSGSTGFPKPVYITHYGMIANAANSVPKTGFSALPLFHGFGHFSIFRCIYHGKAFTLLPPHLPITADNIVRTIAMSPTPPVQHFAVPYVLKLLSESEAGTKSLAAMETVSYAGAAVPDDLGDRLVAAGVPLMSVFGTTETGALMSSKRDYATDKAWNWVRAEGLVSKYIELVPHGKGTFEVVVLDGWPAKIMSNRKDGAYATKDLFLQHPDHPSWFKYIGRLDDTLTHTLGEKTNPVPLELAIRGNSRLIQECIVFGDGRPHTGCLILPSDEGAPLAAESARKFLEAIWPVIEEANSHAPTHSRILKDMVAFLKYGTEIPVATKMSILRPACYSKFAKHIDYVYEKFEKGGSNKTKTKVTYTSQKEIEQFLLGKAGRFFAGGSRQYALTEDSDLHEMGVTSLQGAQLRNEILKEYDLEGATLGTNVVYELPTIKQLAAHVVALATGQTRALDEEETPEAAESAHKMMLAMVEYWSSMIKKPKTYVPAKQGRVDPYQALPRTIILTGASGALGAHLFCLLKKLFPKHTLVCFMRSGGEDAMRDSLRLRGLAHENLGGRFIDVDYAKPDFGINSTDYNYLAASVELILHCAWPVNFSMTLPSYEQQIAALVNLINLGTQGNRRSPPPAFVYISSISTVAGLPADDIVPADFPAAPELAAPMGYGRSKWVAEHLVREAGRNQPAAVMRVGQLTGDLTWGLWNYTEAWPLLFRSAETFRALPVLEEQPQWLPVDQAAGIIVEIASSLVHTQRGKAGAAVFNVVNPHAGKWDDVLTGLEEAGATFIRVSPEFWLKKLSESDTDLEKNPTRKLLKYYQKRFGTGAKPRKPVKFDLRSVERISPTYARLKPIDAAHAERLMQSLMCFKWDPNNIPEDLVGEHYVPNYRPT</sequence>
<evidence type="ECO:0000259" key="3">
    <source>
        <dbReference type="PROSITE" id="PS50075"/>
    </source>
</evidence>
<dbReference type="RefSeq" id="XP_062626278.1">
    <property type="nucleotide sequence ID" value="XM_062770294.1"/>
</dbReference>
<dbReference type="PANTHER" id="PTHR43439">
    <property type="entry name" value="PHENYLACETATE-COENZYME A LIGASE"/>
    <property type="match status" value="1"/>
</dbReference>
<keyword evidence="5" id="KW-1185">Reference proteome</keyword>
<dbReference type="SUPFAM" id="SSF56801">
    <property type="entry name" value="Acetyl-CoA synthetase-like"/>
    <property type="match status" value="1"/>
</dbReference>
<dbReference type="Pfam" id="PF00550">
    <property type="entry name" value="PP-binding"/>
    <property type="match status" value="1"/>
</dbReference>
<reference evidence="4" key="1">
    <citation type="submission" date="2023-10" db="EMBL/GenBank/DDBJ databases">
        <authorList>
            <person name="Noh H."/>
        </authorList>
    </citation>
    <scope>NUCLEOTIDE SEQUENCE</scope>
    <source>
        <strain evidence="4">DUCC4014</strain>
    </source>
</reference>
<dbReference type="PANTHER" id="PTHR43439:SF2">
    <property type="entry name" value="ENZYME, PUTATIVE (JCVI)-RELATED"/>
    <property type="match status" value="1"/>
</dbReference>
<dbReference type="SUPFAM" id="SSF47336">
    <property type="entry name" value="ACP-like"/>
    <property type="match status" value="1"/>
</dbReference>
<organism evidence="4 5">
    <name type="scientific">Vanrija pseudolonga</name>
    <dbReference type="NCBI Taxonomy" id="143232"/>
    <lineage>
        <taxon>Eukaryota</taxon>
        <taxon>Fungi</taxon>
        <taxon>Dikarya</taxon>
        <taxon>Basidiomycota</taxon>
        <taxon>Agaricomycotina</taxon>
        <taxon>Tremellomycetes</taxon>
        <taxon>Trichosporonales</taxon>
        <taxon>Trichosporonaceae</taxon>
        <taxon>Vanrija</taxon>
    </lineage>
</organism>
<dbReference type="PROSITE" id="PS50075">
    <property type="entry name" value="CARRIER"/>
    <property type="match status" value="1"/>
</dbReference>
<dbReference type="AlphaFoldDB" id="A0AAF1BGU7"/>
<dbReference type="Gene3D" id="3.40.50.720">
    <property type="entry name" value="NAD(P)-binding Rossmann-like Domain"/>
    <property type="match status" value="1"/>
</dbReference>
<proteinExistence type="predicted"/>
<dbReference type="Pfam" id="PF23562">
    <property type="entry name" value="AMP-binding_C_3"/>
    <property type="match status" value="1"/>
</dbReference>
<gene>
    <name evidence="4" type="primary">nps10</name>
    <name evidence="4" type="ORF">LOC62_03G003757</name>
</gene>
<dbReference type="InterPro" id="IPR051414">
    <property type="entry name" value="Adenylate-forming_Reductase"/>
</dbReference>
<evidence type="ECO:0000313" key="4">
    <source>
        <dbReference type="EMBL" id="WOO80246.1"/>
    </source>
</evidence>
<dbReference type="Pfam" id="PF07993">
    <property type="entry name" value="NAD_binding_4"/>
    <property type="match status" value="1"/>
</dbReference>
<evidence type="ECO:0000256" key="1">
    <source>
        <dbReference type="ARBA" id="ARBA00022450"/>
    </source>
</evidence>
<dbReference type="SUPFAM" id="SSF51735">
    <property type="entry name" value="NAD(P)-binding Rossmann-fold domains"/>
    <property type="match status" value="1"/>
</dbReference>
<dbReference type="PROSITE" id="PS00455">
    <property type="entry name" value="AMP_BINDING"/>
    <property type="match status" value="1"/>
</dbReference>
<dbReference type="GeneID" id="87806998"/>
<dbReference type="InterPro" id="IPR000873">
    <property type="entry name" value="AMP-dep_synth/lig_dom"/>
</dbReference>
<dbReference type="InterPro" id="IPR036736">
    <property type="entry name" value="ACP-like_sf"/>
</dbReference>
<dbReference type="GO" id="GO:0031177">
    <property type="term" value="F:phosphopantetheine binding"/>
    <property type="evidence" value="ECO:0007669"/>
    <property type="project" value="InterPro"/>
</dbReference>
<dbReference type="Gene3D" id="1.10.1200.10">
    <property type="entry name" value="ACP-like"/>
    <property type="match status" value="1"/>
</dbReference>
<dbReference type="EMBL" id="CP086716">
    <property type="protein sequence ID" value="WOO80246.1"/>
    <property type="molecule type" value="Genomic_DNA"/>
</dbReference>
<dbReference type="InterPro" id="IPR020806">
    <property type="entry name" value="PKS_PP-bd"/>
</dbReference>
<accession>A0AAF1BGU7</accession>
<dbReference type="InterPro" id="IPR009081">
    <property type="entry name" value="PP-bd_ACP"/>
</dbReference>
<dbReference type="InterPro" id="IPR036291">
    <property type="entry name" value="NAD(P)-bd_dom_sf"/>
</dbReference>
<dbReference type="InterPro" id="IPR020845">
    <property type="entry name" value="AMP-binding_CS"/>
</dbReference>